<dbReference type="AlphaFoldDB" id="A0A7S3QII5"/>
<name>A0A7S3QII5_9STRA</name>
<dbReference type="SUPFAM" id="SSF52047">
    <property type="entry name" value="RNI-like"/>
    <property type="match status" value="1"/>
</dbReference>
<organism evidence="1">
    <name type="scientific">Chaetoceros debilis</name>
    <dbReference type="NCBI Taxonomy" id="122233"/>
    <lineage>
        <taxon>Eukaryota</taxon>
        <taxon>Sar</taxon>
        <taxon>Stramenopiles</taxon>
        <taxon>Ochrophyta</taxon>
        <taxon>Bacillariophyta</taxon>
        <taxon>Coscinodiscophyceae</taxon>
        <taxon>Chaetocerotophycidae</taxon>
        <taxon>Chaetocerotales</taxon>
        <taxon>Chaetocerotaceae</taxon>
        <taxon>Chaetoceros</taxon>
    </lineage>
</organism>
<gene>
    <name evidence="1" type="ORF">CDEB00056_LOCUS23411</name>
</gene>
<dbReference type="Gene3D" id="3.80.10.10">
    <property type="entry name" value="Ribonuclease Inhibitor"/>
    <property type="match status" value="1"/>
</dbReference>
<accession>A0A7S3QII5</accession>
<protein>
    <submittedName>
        <fullName evidence="1">Uncharacterized protein</fullName>
    </submittedName>
</protein>
<dbReference type="InterPro" id="IPR032675">
    <property type="entry name" value="LRR_dom_sf"/>
</dbReference>
<evidence type="ECO:0000313" key="1">
    <source>
        <dbReference type="EMBL" id="CAE0478558.1"/>
    </source>
</evidence>
<reference evidence="1" key="1">
    <citation type="submission" date="2021-01" db="EMBL/GenBank/DDBJ databases">
        <authorList>
            <person name="Corre E."/>
            <person name="Pelletier E."/>
            <person name="Niang G."/>
            <person name="Scheremetjew M."/>
            <person name="Finn R."/>
            <person name="Kale V."/>
            <person name="Holt S."/>
            <person name="Cochrane G."/>
            <person name="Meng A."/>
            <person name="Brown T."/>
            <person name="Cohen L."/>
        </authorList>
    </citation>
    <scope>NUCLEOTIDE SEQUENCE</scope>
    <source>
        <strain evidence="1">MM31A-1</strain>
    </source>
</reference>
<sequence length="858" mass="96558">MDMFCGCFAPQKQSRQIAAADNQSASSEIVKKTPSVKMNLDTGSTFGIIRDVPSLYNITRCGPELETHTKIVDVPSPFKSDLLVDDELEPSRYLSIKFEGIHDSHYIGINEIVFKDASGNPIDYTNIEVDGNEVDHDSTQPAFPPNGWWAVVGGDHSLVFDFGEVTHVSQIYFYCANSASTPKKMEISDSKSFLSDTSNDYSTEYYFQTAGEPLTDPTSVVFADNKSCEQVIESLNQEKPSNKFASFTSSDGVCHYVFYEKGTRTSAYNYYFGSEPDKAIQLAKNTVVQDGVEIPKVELRAMKLSELQAVRAIIISKCIEDKWISSYDKRKLRPEEVNLYDLNQSLILPLTERRNCAFKELFTTGDSLPTYYVSHWWGEPVLDFIRCCEYHAERHGFSPDEAQYWVCAYANRQHDLGADLGDDPSKSSFNKTMALARGVLLVCDMNLVVASRIWVDFELYRTVAMQSGLDITMHANGSPHLIAASGLPNETPYQKNKREQNFPFALLCKKMLKVELHKGDSSMPIDKVRILNTMIEHKPLDSDEVLQRMKEKNLEDPRYQQDLEKYAISDNAIKAEIACKAISVALSTEGQDSNDFHGFDLLKIIASDELRKTITFNDIVSLDAVDDDVLVTLVKLTENKSIETFELNAKGCINVTNAALERLEISDTLSNLSLNLGYAKNITNDALIKFISSKLPESLETLDLEVSGYKTPEGNYLPNRYSTFLEEFANVIPHHLTTLKLNSTLDDEDGGLEGLLQLARSLPSSTVSLDLTFEQWDNFKSDMIIEIAKALPSTLQNFRICFYNGDHIEDNDMEMLASEISNKVNLKSFTLYTRSHGGYGYYKMRDIKSLEEILNFSA</sequence>
<dbReference type="EMBL" id="HBIO01030564">
    <property type="protein sequence ID" value="CAE0478558.1"/>
    <property type="molecule type" value="Transcribed_RNA"/>
</dbReference>
<proteinExistence type="predicted"/>